<sequence>MIWEQIASGTRNDLATGLREYDPLIPEGSRG</sequence>
<protein>
    <submittedName>
        <fullName evidence="1">Uncharacterized protein</fullName>
    </submittedName>
</protein>
<reference evidence="1" key="1">
    <citation type="journal article" date="2015" name="Nature">
        <title>Complex archaea that bridge the gap between prokaryotes and eukaryotes.</title>
        <authorList>
            <person name="Spang A."/>
            <person name="Saw J.H."/>
            <person name="Jorgensen S.L."/>
            <person name="Zaremba-Niedzwiedzka K."/>
            <person name="Martijn J."/>
            <person name="Lind A.E."/>
            <person name="van Eijk R."/>
            <person name="Schleper C."/>
            <person name="Guy L."/>
            <person name="Ettema T.J."/>
        </authorList>
    </citation>
    <scope>NUCLEOTIDE SEQUENCE</scope>
</reference>
<organism evidence="1">
    <name type="scientific">marine sediment metagenome</name>
    <dbReference type="NCBI Taxonomy" id="412755"/>
    <lineage>
        <taxon>unclassified sequences</taxon>
        <taxon>metagenomes</taxon>
        <taxon>ecological metagenomes</taxon>
    </lineage>
</organism>
<accession>A0A0F9BB06</accession>
<proteinExistence type="predicted"/>
<comment type="caution">
    <text evidence="1">The sequence shown here is derived from an EMBL/GenBank/DDBJ whole genome shotgun (WGS) entry which is preliminary data.</text>
</comment>
<name>A0A0F9BB06_9ZZZZ</name>
<gene>
    <name evidence="1" type="ORF">LCGC14_2550060</name>
</gene>
<feature type="non-terminal residue" evidence="1">
    <location>
        <position position="31"/>
    </location>
</feature>
<evidence type="ECO:0000313" key="1">
    <source>
        <dbReference type="EMBL" id="KKL11012.1"/>
    </source>
</evidence>
<dbReference type="EMBL" id="LAZR01041826">
    <property type="protein sequence ID" value="KKL11012.1"/>
    <property type="molecule type" value="Genomic_DNA"/>
</dbReference>
<dbReference type="AlphaFoldDB" id="A0A0F9BB06"/>